<dbReference type="InterPro" id="IPR029063">
    <property type="entry name" value="SAM-dependent_MTases_sf"/>
</dbReference>
<dbReference type="EMBL" id="CP045096">
    <property type="protein sequence ID" value="QFQ99476.1"/>
    <property type="molecule type" value="Genomic_DNA"/>
</dbReference>
<evidence type="ECO:0000313" key="1">
    <source>
        <dbReference type="EMBL" id="QFQ99476.1"/>
    </source>
</evidence>
<reference evidence="1 2" key="1">
    <citation type="submission" date="2019-10" db="EMBL/GenBank/DDBJ databases">
        <title>Streptomyces sp. strain GY16 isolated from leaves of Broussonetia papyrifera.</title>
        <authorList>
            <person name="Mo P."/>
        </authorList>
    </citation>
    <scope>NUCLEOTIDE SEQUENCE [LARGE SCALE GENOMIC DNA]</scope>
    <source>
        <strain evidence="1 2">GY16</strain>
    </source>
</reference>
<dbReference type="SUPFAM" id="SSF53335">
    <property type="entry name" value="S-adenosyl-L-methionine-dependent methyltransferases"/>
    <property type="match status" value="1"/>
</dbReference>
<dbReference type="GO" id="GO:0032259">
    <property type="term" value="P:methylation"/>
    <property type="evidence" value="ECO:0007669"/>
    <property type="project" value="UniProtKB-KW"/>
</dbReference>
<organism evidence="1 2">
    <name type="scientific">Streptomyces phaeolivaceus</name>
    <dbReference type="NCBI Taxonomy" id="2653200"/>
    <lineage>
        <taxon>Bacteria</taxon>
        <taxon>Bacillati</taxon>
        <taxon>Actinomycetota</taxon>
        <taxon>Actinomycetes</taxon>
        <taxon>Kitasatosporales</taxon>
        <taxon>Streptomycetaceae</taxon>
        <taxon>Streptomyces</taxon>
    </lineage>
</organism>
<dbReference type="PANTHER" id="PTHR43861">
    <property type="entry name" value="TRANS-ACONITATE 2-METHYLTRANSFERASE-RELATED"/>
    <property type="match status" value="1"/>
</dbReference>
<name>A0A5P8K8Z6_9ACTN</name>
<proteinExistence type="predicted"/>
<dbReference type="Gene3D" id="3.40.50.150">
    <property type="entry name" value="Vaccinia Virus protein VP39"/>
    <property type="match status" value="1"/>
</dbReference>
<protein>
    <submittedName>
        <fullName evidence="1">Methyltransferase domain-containing protein</fullName>
    </submittedName>
</protein>
<keyword evidence="1" id="KW-0489">Methyltransferase</keyword>
<dbReference type="KEGG" id="sphv:F9278_28715"/>
<dbReference type="GO" id="GO:0009312">
    <property type="term" value="P:oligosaccharide biosynthetic process"/>
    <property type="evidence" value="ECO:0007669"/>
    <property type="project" value="InterPro"/>
</dbReference>
<dbReference type="GO" id="GO:0017000">
    <property type="term" value="P:antibiotic biosynthetic process"/>
    <property type="evidence" value="ECO:0007669"/>
    <property type="project" value="UniProtKB-ARBA"/>
</dbReference>
<keyword evidence="2" id="KW-1185">Reference proteome</keyword>
<dbReference type="AlphaFoldDB" id="A0A5P8K8Z6"/>
<sequence length="213" mass="24279">MVTRTPDDAEAPSVTFSREYFDRRYTRDSDPWGLATKWYERRKYALTVASLPKAHYRNCFEPGCSIGELTRLLAPRCTRLLAVDFADSALEQARAAVREFAHVEVRQATLPEQLPGDTYDLILVSEFLYYLSSEDLDRMLDALVDRMETGGDLVAVHCRATDRRHGYDGFNVHSSIEARVELERLVHHEDEEFVLDVFRRLPSSLDGTSGDGS</sequence>
<evidence type="ECO:0000313" key="2">
    <source>
        <dbReference type="Proteomes" id="UP000327294"/>
    </source>
</evidence>
<accession>A0A5P8K8Z6</accession>
<gene>
    <name evidence="1" type="ORF">F9278_28715</name>
</gene>
<keyword evidence="1" id="KW-0808">Transferase</keyword>
<dbReference type="InterPro" id="IPR008715">
    <property type="entry name" value="SAM-MeTfrase_NodS-like"/>
</dbReference>
<dbReference type="Proteomes" id="UP000327294">
    <property type="component" value="Chromosome"/>
</dbReference>
<dbReference type="GO" id="GO:0008757">
    <property type="term" value="F:S-adenosylmethionine-dependent methyltransferase activity"/>
    <property type="evidence" value="ECO:0007669"/>
    <property type="project" value="InterPro"/>
</dbReference>
<dbReference type="Pfam" id="PF05401">
    <property type="entry name" value="NodS"/>
    <property type="match status" value="1"/>
</dbReference>